<sequence>MTLTKYGFLVYYIIIMDLIAELAEKVKKNPKRIVFPEGDNPEIQSAVNNLAKDRVVKPIVLVKTSGSFSFAEGVSVLEPEKEQERLKKFSEGYARKHQTSPKVAEKLCRRNIFFGAMMVAEGEADGMVAGIDSATAIVLQSAALAVGLAPQSSIPSSFFVMHFGELFGEKDKVLIYADCAATIEPDSQQLAEIGVTTARNSQRLLGFEPRVAFLSFSTKGSANHTRTEKVVKAVEIARSMAPEIMFDGELQADAALIPRVANKKAPDSPVAGKANVLVFPDLDSGNIAYKLTQYLAGASAYGPIIQGFRRPVNDLSRGAKAKDIYGVAIITALLA</sequence>
<accession>A0A2G9YAK2</accession>
<evidence type="ECO:0000259" key="5">
    <source>
        <dbReference type="Pfam" id="PF01515"/>
    </source>
</evidence>
<reference evidence="6 7" key="1">
    <citation type="submission" date="2017-09" db="EMBL/GenBank/DDBJ databases">
        <title>Depth-based differentiation of microbial function through sediment-hosted aquifers and enrichment of novel symbionts in the deep terrestrial subsurface.</title>
        <authorList>
            <person name="Probst A.J."/>
            <person name="Ladd B."/>
            <person name="Jarett J.K."/>
            <person name="Geller-Mcgrath D.E."/>
            <person name="Sieber C.M."/>
            <person name="Emerson J.B."/>
            <person name="Anantharaman K."/>
            <person name="Thomas B.C."/>
            <person name="Malmstrom R."/>
            <person name="Stieglmeier M."/>
            <person name="Klingl A."/>
            <person name="Woyke T."/>
            <person name="Ryan C.M."/>
            <person name="Banfield J.F."/>
        </authorList>
    </citation>
    <scope>NUCLEOTIDE SEQUENCE [LARGE SCALE GENOMIC DNA]</scope>
    <source>
        <strain evidence="6">CG23_combo_of_CG06-09_8_20_14_all_48_7</strain>
    </source>
</reference>
<dbReference type="GO" id="GO:0008959">
    <property type="term" value="F:phosphate acetyltransferase activity"/>
    <property type="evidence" value="ECO:0007669"/>
    <property type="project" value="UniProtKB-EC"/>
</dbReference>
<dbReference type="Proteomes" id="UP000230392">
    <property type="component" value="Unassembled WGS sequence"/>
</dbReference>
<evidence type="ECO:0000256" key="2">
    <source>
        <dbReference type="ARBA" id="ARBA00005656"/>
    </source>
</evidence>
<dbReference type="PANTHER" id="PTHR43356">
    <property type="entry name" value="PHOSPHATE ACETYLTRANSFERASE"/>
    <property type="match status" value="1"/>
</dbReference>
<dbReference type="EMBL" id="PCRF01000160">
    <property type="protein sequence ID" value="PIP16269.1"/>
    <property type="molecule type" value="Genomic_DNA"/>
</dbReference>
<name>A0A2G9YAK2_9BACT</name>
<evidence type="ECO:0000256" key="1">
    <source>
        <dbReference type="ARBA" id="ARBA00000705"/>
    </source>
</evidence>
<dbReference type="Gene3D" id="3.40.50.10750">
    <property type="entry name" value="Isocitrate/Isopropylmalate dehydrogenase-like"/>
    <property type="match status" value="1"/>
</dbReference>
<dbReference type="AlphaFoldDB" id="A0A2G9YAK2"/>
<dbReference type="Gene3D" id="3.40.50.10950">
    <property type="match status" value="1"/>
</dbReference>
<comment type="similarity">
    <text evidence="2">Belongs to the phosphate acetyltransferase and butyryltransferase family.</text>
</comment>
<dbReference type="InterPro" id="IPR042112">
    <property type="entry name" value="P_AcTrfase_dom2"/>
</dbReference>
<dbReference type="InterPro" id="IPR012147">
    <property type="entry name" value="P_Ac_Bu_trans"/>
</dbReference>
<evidence type="ECO:0000313" key="6">
    <source>
        <dbReference type="EMBL" id="PIP16269.1"/>
    </source>
</evidence>
<dbReference type="PANTHER" id="PTHR43356:SF3">
    <property type="entry name" value="PHOSPHATE ACETYLTRANSFERASE"/>
    <property type="match status" value="1"/>
</dbReference>
<proteinExistence type="inferred from homology"/>
<dbReference type="PIRSF" id="PIRSF000428">
    <property type="entry name" value="P_Ac_trans"/>
    <property type="match status" value="1"/>
</dbReference>
<keyword evidence="4" id="KW-0012">Acyltransferase</keyword>
<dbReference type="Pfam" id="PF01515">
    <property type="entry name" value="PTA_PTB"/>
    <property type="match status" value="1"/>
</dbReference>
<dbReference type="InterPro" id="IPR042113">
    <property type="entry name" value="P_AcTrfase_dom1"/>
</dbReference>
<dbReference type="InterPro" id="IPR002505">
    <property type="entry name" value="PTA_PTB"/>
</dbReference>
<feature type="domain" description="Phosphate acetyl/butaryl transferase" evidence="5">
    <location>
        <begin position="19"/>
        <end position="332"/>
    </location>
</feature>
<comment type="caution">
    <text evidence="6">The sequence shown here is derived from an EMBL/GenBank/DDBJ whole genome shotgun (WGS) entry which is preliminary data.</text>
</comment>
<organism evidence="6 7">
    <name type="scientific">bacterium (Candidatus Ratteibacteria) CG23_combo_of_CG06-09_8_20_14_all_48_7</name>
    <dbReference type="NCBI Taxonomy" id="2014292"/>
    <lineage>
        <taxon>Bacteria</taxon>
        <taxon>Candidatus Ratteibacteria</taxon>
    </lineage>
</organism>
<evidence type="ECO:0000256" key="4">
    <source>
        <dbReference type="ARBA" id="ARBA00023315"/>
    </source>
</evidence>
<dbReference type="NCBIfam" id="NF007233">
    <property type="entry name" value="PRK09653.1"/>
    <property type="match status" value="1"/>
</dbReference>
<dbReference type="SUPFAM" id="SSF53659">
    <property type="entry name" value="Isocitrate/Isopropylmalate dehydrogenase-like"/>
    <property type="match status" value="1"/>
</dbReference>
<keyword evidence="3 6" id="KW-0808">Transferase</keyword>
<evidence type="ECO:0000256" key="3">
    <source>
        <dbReference type="ARBA" id="ARBA00022679"/>
    </source>
</evidence>
<gene>
    <name evidence="6" type="ORF">COX46_03285</name>
</gene>
<comment type="catalytic activity">
    <reaction evidence="1">
        <text>acetyl-CoA + phosphate = acetyl phosphate + CoA</text>
        <dbReference type="Rhea" id="RHEA:19521"/>
        <dbReference type="ChEBI" id="CHEBI:22191"/>
        <dbReference type="ChEBI" id="CHEBI:43474"/>
        <dbReference type="ChEBI" id="CHEBI:57287"/>
        <dbReference type="ChEBI" id="CHEBI:57288"/>
        <dbReference type="EC" id="2.3.1.8"/>
    </reaction>
</comment>
<evidence type="ECO:0000313" key="7">
    <source>
        <dbReference type="Proteomes" id="UP000230392"/>
    </source>
</evidence>
<protein>
    <submittedName>
        <fullName evidence="6">Phosphate acetyltransferase</fullName>
    </submittedName>
</protein>
<dbReference type="InterPro" id="IPR050500">
    <property type="entry name" value="Phos_Acetyltrans/Butyryltrans"/>
</dbReference>